<protein>
    <submittedName>
        <fullName evidence="2">Uncharacterized protein</fullName>
    </submittedName>
</protein>
<dbReference type="EMBL" id="CP047219">
    <property type="protein sequence ID" value="QHD70666.1"/>
    <property type="molecule type" value="Genomic_DNA"/>
</dbReference>
<name>A0A6P1GPS8_SPHYA</name>
<keyword evidence="2" id="KW-0614">Plasmid</keyword>
<evidence type="ECO:0000313" key="3">
    <source>
        <dbReference type="Proteomes" id="UP000464086"/>
    </source>
</evidence>
<dbReference type="AlphaFoldDB" id="A0A6P1GPS8"/>
<evidence type="ECO:0000256" key="1">
    <source>
        <dbReference type="SAM" id="Phobius"/>
    </source>
</evidence>
<keyword evidence="1" id="KW-0812">Transmembrane</keyword>
<accession>A0A6P1GPS8</accession>
<organism evidence="2 3">
    <name type="scientific">Sphingobium yanoikuyae</name>
    <name type="common">Sphingomonas yanoikuyae</name>
    <dbReference type="NCBI Taxonomy" id="13690"/>
    <lineage>
        <taxon>Bacteria</taxon>
        <taxon>Pseudomonadati</taxon>
        <taxon>Pseudomonadota</taxon>
        <taxon>Alphaproteobacteria</taxon>
        <taxon>Sphingomonadales</taxon>
        <taxon>Sphingomonadaceae</taxon>
        <taxon>Sphingobium</taxon>
    </lineage>
</organism>
<reference evidence="2 3" key="1">
    <citation type="submission" date="2019-12" db="EMBL/GenBank/DDBJ databases">
        <title>Functional and genomic insights into the Sphingobium yanoikuyae YC-JY1, a bacterium efficiently degrading bisphenol A.</title>
        <authorList>
            <person name="Jia Y."/>
            <person name="Li X."/>
            <person name="Wang J."/>
            <person name="Eltoukhy A."/>
            <person name="Lamraoui I."/>
            <person name="Yan Y."/>
        </authorList>
    </citation>
    <scope>NUCLEOTIDE SEQUENCE [LARGE SCALE GENOMIC DNA]</scope>
    <source>
        <strain evidence="2 3">YC-JY1</strain>
        <plasmid evidence="2 3">unnamed1</plasmid>
    </source>
</reference>
<keyword evidence="1" id="KW-1133">Transmembrane helix</keyword>
<sequence>MPLWLDLLKTPMAAPETPRLKAMRRTFQALCILCALGVTFISPLTALLGRLAPVGIAALLVSTAVYTALYVARKNRADQAWLDAATSQEPVS</sequence>
<dbReference type="RefSeq" id="WP_159368209.1">
    <property type="nucleotide sequence ID" value="NZ_CP047219.1"/>
</dbReference>
<feature type="transmembrane region" description="Helical" evidence="1">
    <location>
        <begin position="54"/>
        <end position="72"/>
    </location>
</feature>
<dbReference type="Proteomes" id="UP000464086">
    <property type="component" value="Plasmid unnamed1"/>
</dbReference>
<feature type="transmembrane region" description="Helical" evidence="1">
    <location>
        <begin position="29"/>
        <end position="48"/>
    </location>
</feature>
<keyword evidence="1" id="KW-0472">Membrane</keyword>
<geneLocation type="plasmid" evidence="2">
    <name>unnamed1</name>
</geneLocation>
<gene>
    <name evidence="2" type="ORF">GS397_26535</name>
</gene>
<evidence type="ECO:0000313" key="2">
    <source>
        <dbReference type="EMBL" id="QHD70666.1"/>
    </source>
</evidence>
<proteinExistence type="predicted"/>